<dbReference type="GO" id="GO:0120147">
    <property type="term" value="F:formylglycine-generating oxidase activity"/>
    <property type="evidence" value="ECO:0007669"/>
    <property type="project" value="TreeGrafter"/>
</dbReference>
<feature type="domain" description="Peptidase C14 caspase" evidence="2">
    <location>
        <begin position="4"/>
        <end position="235"/>
    </location>
</feature>
<dbReference type="GO" id="GO:0004197">
    <property type="term" value="F:cysteine-type endopeptidase activity"/>
    <property type="evidence" value="ECO:0007669"/>
    <property type="project" value="InterPro"/>
</dbReference>
<organism evidence="4 5">
    <name type="scientific">Rhodopila globiformis</name>
    <name type="common">Rhodopseudomonas globiformis</name>
    <dbReference type="NCBI Taxonomy" id="1071"/>
    <lineage>
        <taxon>Bacteria</taxon>
        <taxon>Pseudomonadati</taxon>
        <taxon>Pseudomonadota</taxon>
        <taxon>Alphaproteobacteria</taxon>
        <taxon>Acetobacterales</taxon>
        <taxon>Acetobacteraceae</taxon>
        <taxon>Rhodopila</taxon>
    </lineage>
</organism>
<dbReference type="InterPro" id="IPR051043">
    <property type="entry name" value="Sulfatase_Mod_Factor_Kinase"/>
</dbReference>
<accession>A0A2S6N0Q4</accession>
<dbReference type="InterPro" id="IPR005532">
    <property type="entry name" value="SUMF_dom"/>
</dbReference>
<gene>
    <name evidence="4" type="ORF">CCS01_24965</name>
</gene>
<evidence type="ECO:0000256" key="1">
    <source>
        <dbReference type="SAM" id="Phobius"/>
    </source>
</evidence>
<dbReference type="PANTHER" id="PTHR23150:SF19">
    <property type="entry name" value="FORMYLGLYCINE-GENERATING ENZYME"/>
    <property type="match status" value="1"/>
</dbReference>
<feature type="domain" description="Sulfatase-modifying factor enzyme-like" evidence="3">
    <location>
        <begin position="399"/>
        <end position="663"/>
    </location>
</feature>
<reference evidence="4 5" key="1">
    <citation type="journal article" date="2018" name="Arch. Microbiol.">
        <title>New insights into the metabolic potential of the phototrophic purple bacterium Rhodopila globiformis DSM 161(T) from its draft genome sequence and evidence for a vanadium-dependent nitrogenase.</title>
        <authorList>
            <person name="Imhoff J.F."/>
            <person name="Rahn T."/>
            <person name="Kunzel S."/>
            <person name="Neulinger S.C."/>
        </authorList>
    </citation>
    <scope>NUCLEOTIDE SEQUENCE [LARGE SCALE GENOMIC DNA]</scope>
    <source>
        <strain evidence="4 5">DSM 161</strain>
    </source>
</reference>
<comment type="caution">
    <text evidence="4">The sequence shown here is derived from an EMBL/GenBank/DDBJ whole genome shotgun (WGS) entry which is preliminary data.</text>
</comment>
<dbReference type="InterPro" id="IPR029030">
    <property type="entry name" value="Caspase-like_dom_sf"/>
</dbReference>
<evidence type="ECO:0000259" key="2">
    <source>
        <dbReference type="Pfam" id="PF00656"/>
    </source>
</evidence>
<dbReference type="GO" id="GO:0006508">
    <property type="term" value="P:proteolysis"/>
    <property type="evidence" value="ECO:0007669"/>
    <property type="project" value="InterPro"/>
</dbReference>
<dbReference type="InterPro" id="IPR016187">
    <property type="entry name" value="CTDL_fold"/>
</dbReference>
<proteinExistence type="predicted"/>
<evidence type="ECO:0000259" key="3">
    <source>
        <dbReference type="Pfam" id="PF03781"/>
    </source>
</evidence>
<dbReference type="Pfam" id="PF03781">
    <property type="entry name" value="FGE-sulfatase"/>
    <property type="match status" value="1"/>
</dbReference>
<dbReference type="SUPFAM" id="SSF56436">
    <property type="entry name" value="C-type lectin-like"/>
    <property type="match status" value="1"/>
</dbReference>
<dbReference type="Pfam" id="PF00656">
    <property type="entry name" value="Peptidase_C14"/>
    <property type="match status" value="1"/>
</dbReference>
<evidence type="ECO:0000313" key="4">
    <source>
        <dbReference type="EMBL" id="PPQ28205.1"/>
    </source>
</evidence>
<feature type="transmembrane region" description="Helical" evidence="1">
    <location>
        <begin position="332"/>
        <end position="352"/>
    </location>
</feature>
<dbReference type="Gene3D" id="3.40.50.1460">
    <property type="match status" value="1"/>
</dbReference>
<dbReference type="RefSeq" id="WP_104521538.1">
    <property type="nucleotide sequence ID" value="NZ_NHRY01000246.1"/>
</dbReference>
<dbReference type="EMBL" id="NHRY01000246">
    <property type="protein sequence ID" value="PPQ28205.1"/>
    <property type="molecule type" value="Genomic_DNA"/>
</dbReference>
<dbReference type="SUPFAM" id="SSF52129">
    <property type="entry name" value="Caspase-like"/>
    <property type="match status" value="1"/>
</dbReference>
<keyword evidence="1" id="KW-0472">Membrane</keyword>
<keyword evidence="1" id="KW-1133">Transmembrane helix</keyword>
<dbReference type="Gene3D" id="3.90.1580.10">
    <property type="entry name" value="paralog of FGE (formylglycine-generating enzyme)"/>
    <property type="match status" value="1"/>
</dbReference>
<evidence type="ECO:0000313" key="5">
    <source>
        <dbReference type="Proteomes" id="UP000239724"/>
    </source>
</evidence>
<dbReference type="InterPro" id="IPR042095">
    <property type="entry name" value="SUMF_sf"/>
</dbReference>
<keyword evidence="1" id="KW-0812">Transmembrane</keyword>
<dbReference type="InterPro" id="IPR011600">
    <property type="entry name" value="Pept_C14_caspase"/>
</dbReference>
<protein>
    <submittedName>
        <fullName evidence="4">Uncharacterized protein</fullName>
    </submittedName>
</protein>
<dbReference type="OrthoDB" id="9768004at2"/>
<keyword evidence="5" id="KW-1185">Reference proteome</keyword>
<dbReference type="PANTHER" id="PTHR23150">
    <property type="entry name" value="SULFATASE MODIFYING FACTOR 1, 2"/>
    <property type="match status" value="1"/>
</dbReference>
<name>A0A2S6N0Q4_RHOGL</name>
<dbReference type="AlphaFoldDB" id="A0A2S6N0Q4"/>
<sequence>MSQNWAICIGIDRYDNLQSLQYARRDAEALRDFFANEAGFDKVYFFAEDAPLIPTDYGEPMRSAPGGATLRRFLRIRFEQPFLKPSDNLWFFFAGHGRRERDRDYLMPIDADPGNVMETAIAVSYVTERLRRCGAQNVLLLLDACRNEGARDGQGIGADRQAGVVAISSCSPNERSYEIAELQHGAFTYALLEGLRLQGQANCATVERLDQHLRFRVPDLCNDYHKPRQTPYTVAEPVEKQHLILLPKLASLSDLNPLRLDALQAEAGGDLATAEQLWWRIIAVSPADAQAREAVRRIARKQEPVPASPAAASAARTAEAPKRLVRLTRRRVVGMAGFAAAAAGAAVAVPAIRRFSSRPVLRTVSFDSVTVDGKGARVATDRHTAQMFTETLGFGGSLDLVLVPGGSFTMGSPAAEPERQPNEGPQHHVMLEPFFIGAAPVTQAQWKAVVMAHPAPLQRDLDPSPSLFRNIDLPIESVTWNQADELCQRLSAITGRSYRLPSEAEWEYACRAGTTGPFHVGPTVTTDLANYCGTGGAVAGDSDGRSIASDTYLDVTYASGAYGQGPAGIFRGTTTRAGTFPPNRFGLYDMHGNVWEYCLDSWSPSYSDAPSDGSANLSGTIDSPRVLRGGCWSHNPAICRSAFRDNLDPGLPGWQGRIGLRVVCTA</sequence>
<dbReference type="Proteomes" id="UP000239724">
    <property type="component" value="Unassembled WGS sequence"/>
</dbReference>